<name>A0A075GV56_9EURY</name>
<feature type="domain" description="Protein NO VEIN C-terminal" evidence="1">
    <location>
        <begin position="164"/>
        <end position="239"/>
    </location>
</feature>
<evidence type="ECO:0000259" key="1">
    <source>
        <dbReference type="Pfam" id="PF13020"/>
    </source>
</evidence>
<dbReference type="AlphaFoldDB" id="A0A075GV56"/>
<dbReference type="EMBL" id="KF900808">
    <property type="protein sequence ID" value="AIF07619.1"/>
    <property type="molecule type" value="Genomic_DNA"/>
</dbReference>
<evidence type="ECO:0000313" key="2">
    <source>
        <dbReference type="EMBL" id="AIF07619.1"/>
    </source>
</evidence>
<proteinExistence type="predicted"/>
<protein>
    <recommendedName>
        <fullName evidence="1">Protein NO VEIN C-terminal domain-containing protein</fullName>
    </recommendedName>
</protein>
<organism evidence="2">
    <name type="scientific">uncultured marine group II/III euryarchaeote KM3_205_F07</name>
    <dbReference type="NCBI Taxonomy" id="1456425"/>
    <lineage>
        <taxon>Archaea</taxon>
        <taxon>Methanobacteriati</taxon>
        <taxon>Methanobacteriota</taxon>
        <taxon>environmental samples</taxon>
    </lineage>
</organism>
<sequence>MISLSLLETNSADITSLYQLLAFFQTENTHSIESINQYIQFVNGTQNSVHLAHDLHFFCVTDDSVTITERGREFSNLSTIHQRRQVLFEIAKQDHVFLSVLVNARLSRIGDIRRNYQQLLRDAGLLPPLDSGAKKWWIILRCYLREVREPDQDLTRLALIGLRGEELSLEYEKRRLQEREGIEHTSVDVGDGEGYDILSFVDEGSRDRLRIEVKASVQDIDTASIYLTWNEWEKALMFGPHEFHLWPNVESPTQEPIIVTVEQMLEHVPEERGAGRWDKVSIPMISVFE</sequence>
<dbReference type="InterPro" id="IPR024975">
    <property type="entry name" value="NOV_C"/>
</dbReference>
<dbReference type="Pfam" id="PF13020">
    <property type="entry name" value="NOV_C"/>
    <property type="match status" value="1"/>
</dbReference>
<reference evidence="2" key="1">
    <citation type="journal article" date="2014" name="Genome Biol. Evol.">
        <title>Pangenome evidence for extensive interdomain horizontal transfer affecting lineage core and shell genes in uncultured planktonic thaumarchaeota and euryarchaeota.</title>
        <authorList>
            <person name="Deschamps P."/>
            <person name="Zivanovic Y."/>
            <person name="Moreira D."/>
            <person name="Rodriguez-Valera F."/>
            <person name="Lopez-Garcia P."/>
        </authorList>
    </citation>
    <scope>NUCLEOTIDE SEQUENCE</scope>
</reference>
<accession>A0A075GV56</accession>